<protein>
    <recommendedName>
        <fullName evidence="5">Pentapeptide MXKDX repeat protein</fullName>
    </recommendedName>
</protein>
<evidence type="ECO:0000313" key="4">
    <source>
        <dbReference type="Proteomes" id="UP000267524"/>
    </source>
</evidence>
<evidence type="ECO:0008006" key="5">
    <source>
        <dbReference type="Google" id="ProtNLM"/>
    </source>
</evidence>
<feature type="region of interest" description="Disordered" evidence="1">
    <location>
        <begin position="22"/>
        <end position="111"/>
    </location>
</feature>
<dbReference type="EMBL" id="QWIV01000005">
    <property type="protein sequence ID" value="RMZ60890.1"/>
    <property type="molecule type" value="Genomic_DNA"/>
</dbReference>
<keyword evidence="4" id="KW-1185">Reference proteome</keyword>
<evidence type="ECO:0000256" key="2">
    <source>
        <dbReference type="SAM" id="SignalP"/>
    </source>
</evidence>
<feature type="signal peptide" evidence="2">
    <location>
        <begin position="1"/>
        <end position="24"/>
    </location>
</feature>
<evidence type="ECO:0000313" key="3">
    <source>
        <dbReference type="EMBL" id="RMZ60890.1"/>
    </source>
</evidence>
<feature type="chain" id="PRO_5018264461" description="Pentapeptide MXKDX repeat protein" evidence="2">
    <location>
        <begin position="25"/>
        <end position="111"/>
    </location>
</feature>
<accession>A0A3M7LFQ3</accession>
<reference evidence="3 4" key="1">
    <citation type="submission" date="2018-08" db="EMBL/GenBank/DDBJ databases">
        <title>Chryseobacterium nematophagum: a novel matrix digesting pathogen of nematodes.</title>
        <authorList>
            <person name="Page A."/>
            <person name="Roberts M."/>
            <person name="Felix M.-A."/>
            <person name="Weir W."/>
        </authorList>
    </citation>
    <scope>NUCLEOTIDE SEQUENCE [LARGE SCALE GENOMIC DNA]</scope>
    <source>
        <strain evidence="3 4">JUb275</strain>
    </source>
</reference>
<dbReference type="AlphaFoldDB" id="A0A3M7LFQ3"/>
<name>A0A3M7LFQ3_9FLAO</name>
<proteinExistence type="predicted"/>
<feature type="compositionally biased region" description="Polar residues" evidence="1">
    <location>
        <begin position="22"/>
        <end position="74"/>
    </location>
</feature>
<dbReference type="RefSeq" id="WP_122545697.1">
    <property type="nucleotide sequence ID" value="NZ_QWIV01000005.1"/>
</dbReference>
<organism evidence="3 4">
    <name type="scientific">Chryseobacterium nematophagum</name>
    <dbReference type="NCBI Taxonomy" id="2305228"/>
    <lineage>
        <taxon>Bacteria</taxon>
        <taxon>Pseudomonadati</taxon>
        <taxon>Bacteroidota</taxon>
        <taxon>Flavobacteriia</taxon>
        <taxon>Flavobacteriales</taxon>
        <taxon>Weeksellaceae</taxon>
        <taxon>Chryseobacterium group</taxon>
        <taxon>Chryseobacterium</taxon>
    </lineage>
</organism>
<feature type="compositionally biased region" description="Basic and acidic residues" evidence="1">
    <location>
        <begin position="86"/>
        <end position="111"/>
    </location>
</feature>
<sequence>MKKLVLAAGFTLVGIIAVSAQTEAQDSIHSSTAQPEQSNTQNMNGWNSSSTDLAAAASRNQKGSNNAEISSDSSKVGDMNGVNTNKDIHTEGMKPTDMKNEEGSDSKNNKP</sequence>
<gene>
    <name evidence="3" type="ORF">D1632_02645</name>
</gene>
<keyword evidence="2" id="KW-0732">Signal</keyword>
<evidence type="ECO:0000256" key="1">
    <source>
        <dbReference type="SAM" id="MobiDB-lite"/>
    </source>
</evidence>
<comment type="caution">
    <text evidence="3">The sequence shown here is derived from an EMBL/GenBank/DDBJ whole genome shotgun (WGS) entry which is preliminary data.</text>
</comment>
<dbReference type="Proteomes" id="UP000267524">
    <property type="component" value="Unassembled WGS sequence"/>
</dbReference>